<feature type="domain" description="J" evidence="3">
    <location>
        <begin position="23"/>
        <end position="89"/>
    </location>
</feature>
<dbReference type="PANTHER" id="PTHR44145:SF3">
    <property type="entry name" value="DNAJ HOMOLOG SUBFAMILY A MEMBER 3, MITOCHONDRIAL"/>
    <property type="match status" value="1"/>
</dbReference>
<accession>A0A1I7SFS9</accession>
<dbReference type="Gene3D" id="1.10.287.110">
    <property type="entry name" value="DnaJ domain"/>
    <property type="match status" value="1"/>
</dbReference>
<protein>
    <submittedName>
        <fullName evidence="5">J domain-containing protein</fullName>
    </submittedName>
</protein>
<evidence type="ECO:0000313" key="4">
    <source>
        <dbReference type="Proteomes" id="UP000095284"/>
    </source>
</evidence>
<dbReference type="InterPro" id="IPR051938">
    <property type="entry name" value="Apopto_cytoskel_mod"/>
</dbReference>
<dbReference type="InterPro" id="IPR018253">
    <property type="entry name" value="DnaJ_domain_CS"/>
</dbReference>
<organism evidence="4 5">
    <name type="scientific">Bursaphelenchus xylophilus</name>
    <name type="common">Pinewood nematode worm</name>
    <name type="synonym">Aphelenchoides xylophilus</name>
    <dbReference type="NCBI Taxonomy" id="6326"/>
    <lineage>
        <taxon>Eukaryota</taxon>
        <taxon>Metazoa</taxon>
        <taxon>Ecdysozoa</taxon>
        <taxon>Nematoda</taxon>
        <taxon>Chromadorea</taxon>
        <taxon>Rhabditida</taxon>
        <taxon>Tylenchina</taxon>
        <taxon>Tylenchomorpha</taxon>
        <taxon>Aphelenchoidea</taxon>
        <taxon>Aphelenchoididae</taxon>
        <taxon>Bursaphelenchus</taxon>
    </lineage>
</organism>
<dbReference type="Pfam" id="PF00226">
    <property type="entry name" value="DnaJ"/>
    <property type="match status" value="1"/>
</dbReference>
<dbReference type="WBParaSite" id="BXY_1189200.1">
    <property type="protein sequence ID" value="BXY_1189200.1"/>
    <property type="gene ID" value="BXY_1189200"/>
</dbReference>
<dbReference type="eggNOG" id="KOG0715">
    <property type="taxonomic scope" value="Eukaryota"/>
</dbReference>
<dbReference type="CDD" id="cd06257">
    <property type="entry name" value="DnaJ"/>
    <property type="match status" value="1"/>
</dbReference>
<evidence type="ECO:0000256" key="1">
    <source>
        <dbReference type="ARBA" id="ARBA00023186"/>
    </source>
</evidence>
<keyword evidence="1" id="KW-0143">Chaperone</keyword>
<evidence type="ECO:0000259" key="3">
    <source>
        <dbReference type="PROSITE" id="PS50076"/>
    </source>
</evidence>
<evidence type="ECO:0000313" key="5">
    <source>
        <dbReference type="WBParaSite" id="BXY_1189200.1"/>
    </source>
</evidence>
<dbReference type="PRINTS" id="PR00625">
    <property type="entry name" value="JDOMAIN"/>
</dbReference>
<evidence type="ECO:0000256" key="2">
    <source>
        <dbReference type="SAM" id="MobiDB-lite"/>
    </source>
</evidence>
<dbReference type="InterPro" id="IPR001623">
    <property type="entry name" value="DnaJ_domain"/>
</dbReference>
<proteinExistence type="predicted"/>
<dbReference type="AlphaFoldDB" id="A0A1I7SFS9"/>
<dbReference type="PANTHER" id="PTHR44145">
    <property type="entry name" value="DNAJ HOMOLOG SUBFAMILY A MEMBER 3, MITOCHONDRIAL"/>
    <property type="match status" value="1"/>
</dbReference>
<dbReference type="SMART" id="SM00271">
    <property type="entry name" value="DnaJ"/>
    <property type="match status" value="1"/>
</dbReference>
<dbReference type="PROSITE" id="PS00636">
    <property type="entry name" value="DNAJ_1"/>
    <property type="match status" value="1"/>
</dbReference>
<dbReference type="Proteomes" id="UP000095284">
    <property type="component" value="Unplaced"/>
</dbReference>
<sequence>MLLKCRIHAFHVVRRPMSNRPVNHYEALGVKATATSAEIKSAFYELSKQYHPDLNPDDKDKAAEQFQKVAAAYEILGNETKRKEYDRNFGQPRRTRANPYDHSEARRRRGNFHQSSAEFRDFDRQFREFASRQNREEFNDPDEFFKKFGNRKFKSRLDFDDIPPDYKTYNDAQAKARDAEELRIRREIEMDKLKRPFPIPTFEQMARDELARKRLDGKDTWKMIVMGLIIIFFGHMVSRPA</sequence>
<name>A0A1I7SFS9_BURXY</name>
<reference evidence="5" key="1">
    <citation type="submission" date="2016-11" db="UniProtKB">
        <authorList>
            <consortium name="WormBaseParasite"/>
        </authorList>
    </citation>
    <scope>IDENTIFICATION</scope>
</reference>
<feature type="region of interest" description="Disordered" evidence="2">
    <location>
        <begin position="90"/>
        <end position="110"/>
    </location>
</feature>
<dbReference type="InterPro" id="IPR036869">
    <property type="entry name" value="J_dom_sf"/>
</dbReference>
<dbReference type="PROSITE" id="PS50076">
    <property type="entry name" value="DNAJ_2"/>
    <property type="match status" value="1"/>
</dbReference>
<dbReference type="SUPFAM" id="SSF46565">
    <property type="entry name" value="Chaperone J-domain"/>
    <property type="match status" value="1"/>
</dbReference>